<feature type="compositionally biased region" description="Low complexity" evidence="5">
    <location>
        <begin position="8"/>
        <end position="18"/>
    </location>
</feature>
<dbReference type="InterPro" id="IPR029040">
    <property type="entry name" value="RPABC4/Spt4"/>
</dbReference>
<dbReference type="PANTHER" id="PTHR12882">
    <property type="entry name" value="SUPPRESSOR OF TY 4"/>
    <property type="match status" value="1"/>
</dbReference>
<protein>
    <recommendedName>
        <fullName evidence="10">C2H2-type domain-containing protein</fullName>
    </recommendedName>
</protein>
<feature type="region of interest" description="Disordered" evidence="5">
    <location>
        <begin position="108"/>
        <end position="131"/>
    </location>
</feature>
<feature type="domain" description="C2H2-type" evidence="6">
    <location>
        <begin position="416"/>
        <end position="441"/>
    </location>
</feature>
<name>A0ABR1CZC0_NECAM</name>
<comment type="caution">
    <text evidence="8">The sequence shown here is derived from an EMBL/GenBank/DDBJ whole genome shotgun (WGS) entry which is preliminary data.</text>
</comment>
<dbReference type="EMBL" id="JAVFWL010000003">
    <property type="protein sequence ID" value="KAK6743221.1"/>
    <property type="molecule type" value="Genomic_DNA"/>
</dbReference>
<feature type="domain" description="C2H2-type" evidence="6">
    <location>
        <begin position="315"/>
        <end position="340"/>
    </location>
</feature>
<dbReference type="InterPro" id="IPR038510">
    <property type="entry name" value="Spt4_sf"/>
</dbReference>
<accession>A0ABR1CZC0</accession>
<feature type="region of interest" description="Disordered" evidence="5">
    <location>
        <begin position="275"/>
        <end position="307"/>
    </location>
</feature>
<evidence type="ECO:0000256" key="4">
    <source>
        <dbReference type="ARBA" id="ARBA00023242"/>
    </source>
</evidence>
<dbReference type="SMART" id="SM00355">
    <property type="entry name" value="ZnF_C2H2"/>
    <property type="match status" value="5"/>
</dbReference>
<evidence type="ECO:0000313" key="9">
    <source>
        <dbReference type="Proteomes" id="UP001303046"/>
    </source>
</evidence>
<dbReference type="Pfam" id="PF06093">
    <property type="entry name" value="Spt4"/>
    <property type="match status" value="1"/>
</dbReference>
<dbReference type="InterPro" id="IPR013087">
    <property type="entry name" value="Znf_C2H2_type"/>
</dbReference>
<feature type="compositionally biased region" description="Basic and acidic residues" evidence="5">
    <location>
        <begin position="20"/>
        <end position="34"/>
    </location>
</feature>
<evidence type="ECO:0000256" key="3">
    <source>
        <dbReference type="ARBA" id="ARBA00023163"/>
    </source>
</evidence>
<evidence type="ECO:0000256" key="5">
    <source>
        <dbReference type="SAM" id="MobiDB-lite"/>
    </source>
</evidence>
<sequence>MNPDDTVAQQQQTALTLQKEAPKDKTEIDRRDSMVRAVHLHRSSSSSHSSAGTRVLDALSKQQKGTTKQMEREEPLQTKVGCMNDTPEDIESGLKRASKIARCTRTVVIPPPEPTQPLSGHAPERRSTRSARRAFPIDDDGAHYYPCPVPSCDYSSESRSARNYHLRVDHGGYDYQSGSRGGPSQNTPRQATRKKVIRDCDFRKGPSSSKAREASHIKIEAELDDMQGLSDGIRINDYHLGSNDACSETEEYDVDNEDYDLAHYTSTEVYSEEKFDNDFVPTPAVNRKRGRPKNPPGSEPAENSKVRVSDPNGKYKCYMPDCDWRGAYRSLRCDHMKWCHKDWVMPPRFILQRISKDGIYIDPKTFVPPFSCPVEGCDWRGSYRASRSQHVKNVHPDYEPPKKKAPVGGFVANGKYVCHVPECPWRGTSRSTRASHMRKVHGGFNNPGYSARQVACCDCPATFVSHKAFVDHMINAHRVGGLVHRDFNDISEYEEWFNSVQDVFSVIYVKRMGIKQGTDYQVLYLYCARSGGFRPKQVPGRDYFPEFTKRRLTRRPTKCGRNCAAFLRIIHWIDGRLTVIGCVEHTGHRMGTALLRLSVNERVVLDEYLYVVDEKIPLDAMLDRIREVEGFTMDGFDVRERSVEDMTRYVMNENEFISLKVLFETSTFFEPDSTFAVKLTDDAGKPLPQGISFGIMTSHMRELWATCSTRAACIEEVNLLISNFELHLFFVMVFDADDMPRCACVLISQNGDKIALLEKLRSVSTAPVDTIVTDCSSDWPALLDAYFGNEAYTTDFQIAEWHLLSEWATRIDEMIPNRVDRFSIICALRRWTRATDPTLFEGIVIDMFEALREMELNTLAQLVDAQLTDPDFAKRWTPLNRNPLTDHSNPILEISCRMFRERFLNCELCARLDEYAGLLIERIGEFNALTFSDVYTTSPLEPPRQVPQLYEDIDPSQLLADGTVMSSPQHTEHNGPPSPEASKLTGLVGFDQKRMKVEVEETGEYVVVAEEEVLDEVVEGPEAEELVEEAVLNGALGEMERINDRMVLADPSTSGDDIQNVESAESRRKARLKRMMQILREKVDSMADDETMELMETGLTNVVEQLGVPTRNTHMSIPHRPACMPRMSVETVPRDLRNLRACLLCSLVKSLEQFEMDGCENCDRVLHMKGDTDKVYECTSTNFDGMIASMIPEDSWVCKWQKINRKCKGIYAISVSGTLPSSVISELKTVGIRQMRYTLSYCTDVVKAGYSP</sequence>
<evidence type="ECO:0000313" key="8">
    <source>
        <dbReference type="EMBL" id="KAK6743221.1"/>
    </source>
</evidence>
<evidence type="ECO:0000259" key="6">
    <source>
        <dbReference type="SMART" id="SM00355"/>
    </source>
</evidence>
<keyword evidence="4" id="KW-0539">Nucleus</keyword>
<evidence type="ECO:0008006" key="10">
    <source>
        <dbReference type="Google" id="ProtNLM"/>
    </source>
</evidence>
<dbReference type="SUPFAM" id="SSF63393">
    <property type="entry name" value="RNA polymerase subunits"/>
    <property type="match status" value="1"/>
</dbReference>
<feature type="domain" description="C2H2-type" evidence="6">
    <location>
        <begin position="145"/>
        <end position="170"/>
    </location>
</feature>
<evidence type="ECO:0000256" key="1">
    <source>
        <dbReference type="ARBA" id="ARBA00004123"/>
    </source>
</evidence>
<evidence type="ECO:0000259" key="7">
    <source>
        <dbReference type="SMART" id="SM01389"/>
    </source>
</evidence>
<gene>
    <name evidence="8" type="primary">Necator_chrIII.g11231</name>
    <name evidence="8" type="ORF">RB195_010466</name>
</gene>
<feature type="region of interest" description="Disordered" evidence="5">
    <location>
        <begin position="1"/>
        <end position="74"/>
    </location>
</feature>
<keyword evidence="9" id="KW-1185">Reference proteome</keyword>
<dbReference type="Proteomes" id="UP001303046">
    <property type="component" value="Unassembled WGS sequence"/>
</dbReference>
<reference evidence="8 9" key="1">
    <citation type="submission" date="2023-08" db="EMBL/GenBank/DDBJ databases">
        <title>A Necator americanus chromosomal reference genome.</title>
        <authorList>
            <person name="Ilik V."/>
            <person name="Petrzelkova K.J."/>
            <person name="Pardy F."/>
            <person name="Fuh T."/>
            <person name="Niatou-Singa F.S."/>
            <person name="Gouil Q."/>
            <person name="Baker L."/>
            <person name="Ritchie M.E."/>
            <person name="Jex A.R."/>
            <person name="Gazzola D."/>
            <person name="Li H."/>
            <person name="Toshio Fujiwara R."/>
            <person name="Zhan B."/>
            <person name="Aroian R.V."/>
            <person name="Pafco B."/>
            <person name="Schwarz E.M."/>
        </authorList>
    </citation>
    <scope>NUCLEOTIDE SEQUENCE [LARGE SCALE GENOMIC DNA]</scope>
    <source>
        <strain evidence="8 9">Aroian</strain>
        <tissue evidence="8">Whole animal</tissue>
    </source>
</reference>
<dbReference type="SMART" id="SM01389">
    <property type="entry name" value="Spt4"/>
    <property type="match status" value="1"/>
</dbReference>
<comment type="subcellular location">
    <subcellularLocation>
        <location evidence="1">Nucleus</location>
    </subcellularLocation>
</comment>
<comment type="similarity">
    <text evidence="2">Belongs to the SPT4 family.</text>
</comment>
<proteinExistence type="inferred from homology"/>
<dbReference type="InterPro" id="IPR009287">
    <property type="entry name" value="Spt4"/>
</dbReference>
<organism evidence="8 9">
    <name type="scientific">Necator americanus</name>
    <name type="common">Human hookworm</name>
    <dbReference type="NCBI Taxonomy" id="51031"/>
    <lineage>
        <taxon>Eukaryota</taxon>
        <taxon>Metazoa</taxon>
        <taxon>Ecdysozoa</taxon>
        <taxon>Nematoda</taxon>
        <taxon>Chromadorea</taxon>
        <taxon>Rhabditida</taxon>
        <taxon>Rhabditina</taxon>
        <taxon>Rhabditomorpha</taxon>
        <taxon>Strongyloidea</taxon>
        <taxon>Ancylostomatidae</taxon>
        <taxon>Bunostominae</taxon>
        <taxon>Necator</taxon>
    </lineage>
</organism>
<keyword evidence="3" id="KW-0804">Transcription</keyword>
<feature type="compositionally biased region" description="Polar residues" evidence="5">
    <location>
        <begin position="176"/>
        <end position="190"/>
    </location>
</feature>
<evidence type="ECO:0000256" key="2">
    <source>
        <dbReference type="ARBA" id="ARBA00010464"/>
    </source>
</evidence>
<feature type="domain" description="C2H2-type" evidence="6">
    <location>
        <begin position="370"/>
        <end position="395"/>
    </location>
</feature>
<feature type="region of interest" description="Disordered" evidence="5">
    <location>
        <begin position="169"/>
        <end position="194"/>
    </location>
</feature>
<dbReference type="InterPro" id="IPR022800">
    <property type="entry name" value="Spt4/RpoE2_Znf"/>
</dbReference>
<dbReference type="CDD" id="cd07973">
    <property type="entry name" value="Spt4"/>
    <property type="match status" value="1"/>
</dbReference>
<dbReference type="Gene3D" id="3.30.40.210">
    <property type="match status" value="1"/>
</dbReference>
<feature type="domain" description="C2H2-type" evidence="6">
    <location>
        <begin position="454"/>
        <end position="477"/>
    </location>
</feature>
<dbReference type="PANTHER" id="PTHR12882:SF1">
    <property type="entry name" value="TRANSCRIPTION ELONGATION FACTOR SPT4"/>
    <property type="match status" value="1"/>
</dbReference>
<feature type="domain" description="Spt4/RpoE2 zinc finger" evidence="7">
    <location>
        <begin position="1139"/>
        <end position="1216"/>
    </location>
</feature>